<proteinExistence type="predicted"/>
<evidence type="ECO:0000256" key="2">
    <source>
        <dbReference type="PIRSR" id="PIRSR000443-1"/>
    </source>
</evidence>
<gene>
    <name evidence="4" type="ordered locus">Deipe_2020</name>
</gene>
<feature type="active site" evidence="2">
    <location>
        <position position="325"/>
    </location>
</feature>
<dbReference type="PATRIC" id="fig|937777.3.peg.2027"/>
<feature type="domain" description="AB hydrolase-1" evidence="3">
    <location>
        <begin position="49"/>
        <end position="203"/>
    </location>
</feature>
<dbReference type="PANTHER" id="PTHR32268">
    <property type="entry name" value="HOMOSERINE O-ACETYLTRANSFERASE"/>
    <property type="match status" value="1"/>
</dbReference>
<dbReference type="InterPro" id="IPR008220">
    <property type="entry name" value="HAT_MetX-like"/>
</dbReference>
<dbReference type="HOGENOM" id="CLU_775494_0_0_0"/>
<evidence type="ECO:0000256" key="1">
    <source>
        <dbReference type="ARBA" id="ARBA00022679"/>
    </source>
</evidence>
<dbReference type="PANTHER" id="PTHR32268:SF11">
    <property type="entry name" value="HOMOSERINE O-ACETYLTRANSFERASE"/>
    <property type="match status" value="1"/>
</dbReference>
<name>L0A2V1_DEIPD</name>
<organism evidence="4 5">
    <name type="scientific">Deinococcus peraridilitoris (strain DSM 19664 / LMG 22246 / CIP 109416 / KR-200)</name>
    <dbReference type="NCBI Taxonomy" id="937777"/>
    <lineage>
        <taxon>Bacteria</taxon>
        <taxon>Thermotogati</taxon>
        <taxon>Deinococcota</taxon>
        <taxon>Deinococci</taxon>
        <taxon>Deinococcales</taxon>
        <taxon>Deinococcaceae</taxon>
        <taxon>Deinococcus</taxon>
    </lineage>
</organism>
<evidence type="ECO:0000313" key="4">
    <source>
        <dbReference type="EMBL" id="AFZ67517.1"/>
    </source>
</evidence>
<dbReference type="InterPro" id="IPR000073">
    <property type="entry name" value="AB_hydrolase_1"/>
</dbReference>
<dbReference type="GO" id="GO:0009086">
    <property type="term" value="P:methionine biosynthetic process"/>
    <property type="evidence" value="ECO:0007669"/>
    <property type="project" value="TreeGrafter"/>
</dbReference>
<dbReference type="SUPFAM" id="SSF53474">
    <property type="entry name" value="alpha/beta-Hydrolases"/>
    <property type="match status" value="1"/>
</dbReference>
<dbReference type="InterPro" id="IPR029058">
    <property type="entry name" value="AB_hydrolase_fold"/>
</dbReference>
<dbReference type="Gene3D" id="3.40.50.1820">
    <property type="entry name" value="alpha/beta hydrolase"/>
    <property type="match status" value="1"/>
</dbReference>
<evidence type="ECO:0000259" key="3">
    <source>
        <dbReference type="Pfam" id="PF00561"/>
    </source>
</evidence>
<dbReference type="Proteomes" id="UP000010467">
    <property type="component" value="Chromosome"/>
</dbReference>
<feature type="active site" description="Nucleophile" evidence="2">
    <location>
        <position position="158"/>
    </location>
</feature>
<accession>L0A2V1</accession>
<dbReference type="KEGG" id="dpd:Deipe_2020"/>
<protein>
    <submittedName>
        <fullName evidence="4">Homoserine acetyltransferase</fullName>
    </submittedName>
</protein>
<dbReference type="GO" id="GO:0009092">
    <property type="term" value="P:homoserine metabolic process"/>
    <property type="evidence" value="ECO:0007669"/>
    <property type="project" value="TreeGrafter"/>
</dbReference>
<keyword evidence="1 4" id="KW-0808">Transferase</keyword>
<dbReference type="Pfam" id="PF00561">
    <property type="entry name" value="Abhydrolase_1"/>
    <property type="match status" value="1"/>
</dbReference>
<evidence type="ECO:0000313" key="5">
    <source>
        <dbReference type="Proteomes" id="UP000010467"/>
    </source>
</evidence>
<dbReference type="GO" id="GO:0004414">
    <property type="term" value="F:homoserine O-acetyltransferase activity"/>
    <property type="evidence" value="ECO:0007669"/>
    <property type="project" value="TreeGrafter"/>
</dbReference>
<dbReference type="RefSeq" id="WP_015235822.1">
    <property type="nucleotide sequence ID" value="NC_019793.1"/>
</dbReference>
<dbReference type="eggNOG" id="COG2021">
    <property type="taxonomic scope" value="Bacteria"/>
</dbReference>
<dbReference type="STRING" id="937777.Deipe_2020"/>
<feature type="active site" evidence="2">
    <location>
        <position position="292"/>
    </location>
</feature>
<sequence>MNSSSVSPAASLGLDTFTFETTAVLGGVPVPLRLGVETYGTLNAARTNAVLVCHYYTGTSHAAGRSAGDDAPGWWDALIGPGKAVDTERFFVVCMNTPSNVQAADARVVTTGPGTLHPDGTPWGARFPAWDFADLVAVQWALLRSFGALRWHAVIGPSLGGMQALQWAARKPELTPRVAAIVTSPYAGVVLREVFAPLLHDVARSGGILAALRLITLFGWGADGLHASFGRTGVDLASYLPARASHAVLAHVLDIARLVTTHDLRAVAPPAELARRWQEAQVRLLTVNVRGDQFFPCAEMRDFAQVTREAGARHTHLEIESEQGHLACVNETALFAPALRALLQDGEA</sequence>
<reference evidence="5" key="1">
    <citation type="submission" date="2012-03" db="EMBL/GenBank/DDBJ databases">
        <title>Complete sequence of chromosome of Deinococcus peraridilitoris DSM 19664.</title>
        <authorList>
            <person name="Lucas S."/>
            <person name="Copeland A."/>
            <person name="Lapidus A."/>
            <person name="Glavina del Rio T."/>
            <person name="Dalin E."/>
            <person name="Tice H."/>
            <person name="Bruce D."/>
            <person name="Goodwin L."/>
            <person name="Pitluck S."/>
            <person name="Peters L."/>
            <person name="Mikhailova N."/>
            <person name="Lu M."/>
            <person name="Kyrpides N."/>
            <person name="Mavromatis K."/>
            <person name="Ivanova N."/>
            <person name="Brettin T."/>
            <person name="Detter J.C."/>
            <person name="Han C."/>
            <person name="Larimer F."/>
            <person name="Land M."/>
            <person name="Hauser L."/>
            <person name="Markowitz V."/>
            <person name="Cheng J.-F."/>
            <person name="Hugenholtz P."/>
            <person name="Woyke T."/>
            <person name="Wu D."/>
            <person name="Pukall R."/>
            <person name="Steenblock K."/>
            <person name="Brambilla E."/>
            <person name="Klenk H.-P."/>
            <person name="Eisen J.A."/>
        </authorList>
    </citation>
    <scope>NUCLEOTIDE SEQUENCE [LARGE SCALE GENOMIC DNA]</scope>
    <source>
        <strain evidence="5">DSM 19664 / LMG 22246 / CIP 109416 / KR-200</strain>
    </source>
</reference>
<dbReference type="PIRSF" id="PIRSF000443">
    <property type="entry name" value="Homoser_Ac_trans"/>
    <property type="match status" value="1"/>
</dbReference>
<dbReference type="EMBL" id="CP003382">
    <property type="protein sequence ID" value="AFZ67517.1"/>
    <property type="molecule type" value="Genomic_DNA"/>
</dbReference>
<dbReference type="AlphaFoldDB" id="L0A2V1"/>
<keyword evidence="5" id="KW-1185">Reference proteome</keyword>
<dbReference type="OrthoDB" id="9800754at2"/>